<dbReference type="Proteomes" id="UP000199109">
    <property type="component" value="Unassembled WGS sequence"/>
</dbReference>
<evidence type="ECO:0000313" key="1">
    <source>
        <dbReference type="EMBL" id="SDE63934.1"/>
    </source>
</evidence>
<proteinExistence type="predicted"/>
<name>A0A1G7EJW9_9FLAO</name>
<dbReference type="AlphaFoldDB" id="A0A1G7EJW9"/>
<sequence length="42" mass="4928">MVQIESKNKICFDIDTSLTSIILHFYEKISINFILTLTLKPR</sequence>
<dbReference type="STRING" id="641691.SAMN05421636_106223"/>
<keyword evidence="2" id="KW-1185">Reference proteome</keyword>
<dbReference type="EMBL" id="FNAO01000006">
    <property type="protein sequence ID" value="SDE63934.1"/>
    <property type="molecule type" value="Genomic_DNA"/>
</dbReference>
<evidence type="ECO:0000313" key="2">
    <source>
        <dbReference type="Proteomes" id="UP000199109"/>
    </source>
</evidence>
<reference evidence="1 2" key="1">
    <citation type="submission" date="2016-10" db="EMBL/GenBank/DDBJ databases">
        <authorList>
            <person name="de Groot N.N."/>
        </authorList>
    </citation>
    <scope>NUCLEOTIDE SEQUENCE [LARGE SCALE GENOMIC DNA]</scope>
    <source>
        <strain evidence="1 2">DSM 23421</strain>
    </source>
</reference>
<protein>
    <submittedName>
        <fullName evidence="1">Uncharacterized protein</fullName>
    </submittedName>
</protein>
<gene>
    <name evidence="1" type="ORF">SAMN05421636_106223</name>
</gene>
<organism evidence="1 2">
    <name type="scientific">Pricia antarctica</name>
    <dbReference type="NCBI Taxonomy" id="641691"/>
    <lineage>
        <taxon>Bacteria</taxon>
        <taxon>Pseudomonadati</taxon>
        <taxon>Bacteroidota</taxon>
        <taxon>Flavobacteriia</taxon>
        <taxon>Flavobacteriales</taxon>
        <taxon>Flavobacteriaceae</taxon>
        <taxon>Pricia</taxon>
    </lineage>
</organism>
<accession>A0A1G7EJW9</accession>